<dbReference type="STRING" id="4113.M1BWB9"/>
<dbReference type="EnsemblPlants" id="PGSC0003DMT400054437">
    <property type="protein sequence ID" value="PGSC0003DMT400054437"/>
    <property type="gene ID" value="PGSC0003DMG402021129"/>
</dbReference>
<dbReference type="KEGG" id="sot:102604425"/>
<accession>M1BWB9</accession>
<reference evidence="2" key="2">
    <citation type="submission" date="2015-06" db="UniProtKB">
        <authorList>
            <consortium name="EnsemblPlants"/>
        </authorList>
    </citation>
    <scope>IDENTIFICATION</scope>
    <source>
        <strain evidence="2">DM1-3 516 R44</strain>
    </source>
</reference>
<evidence type="ECO:0000313" key="2">
    <source>
        <dbReference type="EnsemblPlants" id="PGSC0003DMT400054437"/>
    </source>
</evidence>
<dbReference type="Gramene" id="PGSC0003DMT400054437">
    <property type="protein sequence ID" value="PGSC0003DMT400054437"/>
    <property type="gene ID" value="PGSC0003DMG402021129"/>
</dbReference>
<keyword evidence="3" id="KW-1185">Reference proteome</keyword>
<gene>
    <name evidence="2" type="primary">LOC102604425</name>
</gene>
<evidence type="ECO:0000313" key="3">
    <source>
        <dbReference type="Proteomes" id="UP000011115"/>
    </source>
</evidence>
<protein>
    <recommendedName>
        <fullName evidence="1">PATROL1-like C-terminal domain-containing protein</fullName>
    </recommendedName>
</protein>
<dbReference type="InParanoid" id="M1BWB9"/>
<reference evidence="3" key="1">
    <citation type="journal article" date="2011" name="Nature">
        <title>Genome sequence and analysis of the tuber crop potato.</title>
        <authorList>
            <consortium name="The Potato Genome Sequencing Consortium"/>
        </authorList>
    </citation>
    <scope>NUCLEOTIDE SEQUENCE [LARGE SCALE GENOMIC DNA]</scope>
    <source>
        <strain evidence="3">cv. DM1-3 516 R44</strain>
    </source>
</reference>
<dbReference type="PANTHER" id="PTHR31280">
    <property type="entry name" value="PROTEIN UNC-13 HOMOLOG"/>
    <property type="match status" value="1"/>
</dbReference>
<dbReference type="AlphaFoldDB" id="M1BWB9"/>
<dbReference type="ExpressionAtlas" id="M1BWB9">
    <property type="expression patterns" value="baseline"/>
</dbReference>
<dbReference type="PaxDb" id="4113-PGSC0003DMT400054437"/>
<dbReference type="InterPro" id="IPR057984">
    <property type="entry name" value="PATROL1_C"/>
</dbReference>
<feature type="domain" description="PATROL1-like C-terminal" evidence="1">
    <location>
        <begin position="2"/>
        <end position="107"/>
    </location>
</feature>
<evidence type="ECO:0000259" key="1">
    <source>
        <dbReference type="Pfam" id="PF25761"/>
    </source>
</evidence>
<dbReference type="GeneID" id="102604425"/>
<organism evidence="2 3">
    <name type="scientific">Solanum tuberosum</name>
    <name type="common">Potato</name>
    <dbReference type="NCBI Taxonomy" id="4113"/>
    <lineage>
        <taxon>Eukaryota</taxon>
        <taxon>Viridiplantae</taxon>
        <taxon>Streptophyta</taxon>
        <taxon>Embryophyta</taxon>
        <taxon>Tracheophyta</taxon>
        <taxon>Spermatophyta</taxon>
        <taxon>Magnoliopsida</taxon>
        <taxon>eudicotyledons</taxon>
        <taxon>Gunneridae</taxon>
        <taxon>Pentapetalae</taxon>
        <taxon>asterids</taxon>
        <taxon>lamiids</taxon>
        <taxon>Solanales</taxon>
        <taxon>Solanaceae</taxon>
        <taxon>Solanoideae</taxon>
        <taxon>Solaneae</taxon>
        <taxon>Solanum</taxon>
    </lineage>
</organism>
<dbReference type="PANTHER" id="PTHR31280:SF2">
    <property type="entry name" value="PROTEIN UNC-13 HOMOLOG"/>
    <property type="match status" value="1"/>
</dbReference>
<proteinExistence type="predicted"/>
<name>M1BWB9_SOLTU</name>
<dbReference type="Proteomes" id="UP000011115">
    <property type="component" value="Unassembled WGS sequence"/>
</dbReference>
<dbReference type="InterPro" id="IPR008528">
    <property type="entry name" value="unc-13_homologue"/>
</dbReference>
<dbReference type="OrthoDB" id="2015333at2759"/>
<dbReference type="Pfam" id="PF25761">
    <property type="entry name" value="TPR_PATROL1"/>
    <property type="match status" value="1"/>
</dbReference>
<dbReference type="eggNOG" id="ENOG502QT32">
    <property type="taxonomic scope" value="Eukaryota"/>
</dbReference>
<dbReference type="HOGENOM" id="CLU_162312_0_0_1"/>
<dbReference type="RefSeq" id="XP_015166622.1">
    <property type="nucleotide sequence ID" value="XM_015311136.1"/>
</dbReference>
<sequence>MRPGELGSLFCGIDNAFQVYAKTVLDKIANKEDIVPPVPILTRHSRESGIKAFVKKELKDTRIPDVLKSVEIDVAATSTLCVQLNSLHAMESATISDKEQIEFYMTSSIENAFTRVKNCYLLEKET</sequence>